<dbReference type="Gene3D" id="2.40.10.10">
    <property type="entry name" value="Trypsin-like serine proteases"/>
    <property type="match status" value="1"/>
</dbReference>
<dbReference type="EMBL" id="LAQL01000002">
    <property type="protein sequence ID" value="KLN61978.1"/>
    <property type="molecule type" value="Genomic_DNA"/>
</dbReference>
<dbReference type="InterPro" id="IPR001254">
    <property type="entry name" value="Trypsin_dom"/>
</dbReference>
<protein>
    <recommendedName>
        <fullName evidence="3">Peptidase S1 domain-containing protein</fullName>
    </recommendedName>
</protein>
<dbReference type="PANTHER" id="PTHR15462:SF8">
    <property type="entry name" value="SERINE PROTEASE"/>
    <property type="match status" value="1"/>
</dbReference>
<dbReference type="STRING" id="1489064.WH96_00020"/>
<evidence type="ECO:0000256" key="1">
    <source>
        <dbReference type="ARBA" id="ARBA00022729"/>
    </source>
</evidence>
<keyword evidence="5" id="KW-1185">Reference proteome</keyword>
<evidence type="ECO:0000259" key="3">
    <source>
        <dbReference type="Pfam" id="PF00089"/>
    </source>
</evidence>
<evidence type="ECO:0000313" key="4">
    <source>
        <dbReference type="EMBL" id="KLN61978.1"/>
    </source>
</evidence>
<evidence type="ECO:0000313" key="5">
    <source>
        <dbReference type="Proteomes" id="UP000035444"/>
    </source>
</evidence>
<gene>
    <name evidence="4" type="ORF">WH96_00020</name>
</gene>
<reference evidence="4 5" key="1">
    <citation type="submission" date="2015-03" db="EMBL/GenBank/DDBJ databases">
        <title>Genome Sequence of Kiloniella spongiae MEBiC09566, isolated from a marine sponge.</title>
        <authorList>
            <person name="Shao Z."/>
            <person name="Wang L."/>
            <person name="Li X."/>
        </authorList>
    </citation>
    <scope>NUCLEOTIDE SEQUENCE [LARGE SCALE GENOMIC DNA]</scope>
    <source>
        <strain evidence="4 5">MEBiC09566</strain>
    </source>
</reference>
<dbReference type="Proteomes" id="UP000035444">
    <property type="component" value="Unassembled WGS sequence"/>
</dbReference>
<dbReference type="SUPFAM" id="SSF50494">
    <property type="entry name" value="Trypsin-like serine proteases"/>
    <property type="match status" value="1"/>
</dbReference>
<dbReference type="OrthoDB" id="267336at2"/>
<accession>A0A0H2MI04</accession>
<dbReference type="InterPro" id="IPR050966">
    <property type="entry name" value="Glutamyl_endopeptidase"/>
</dbReference>
<keyword evidence="1 2" id="KW-0732">Signal</keyword>
<name>A0A0H2MI04_9PROT</name>
<comment type="caution">
    <text evidence="4">The sequence shown here is derived from an EMBL/GenBank/DDBJ whole genome shotgun (WGS) entry which is preliminary data.</text>
</comment>
<dbReference type="GO" id="GO:0004252">
    <property type="term" value="F:serine-type endopeptidase activity"/>
    <property type="evidence" value="ECO:0007669"/>
    <property type="project" value="InterPro"/>
</dbReference>
<sequence>MFHKYPTLFNQVSKSFALGLSALILSAATTPAALASSFYNEKGARVSLLKNTGNNKGTVDALTYPWSTIGRLNIGGKRHCTGVMIGKKHLFTQANCLYNKAEKRWWNKNELHYRAAYQHGKHMASSNVARIEISDSYNPKSPDSLASIAGDWAVVTLKEPLGQYTGWLGLKSLNKGVRHQLRLGSAKMFNAGYHNGWEHAVRLSNGCSQKLSKQKLPHVGTIPCRGTNVAQRSLPTLIYQNGSYHLVSSAAFSKNDAPRKNDSWVFASLKNARYRWGNSHRP</sequence>
<dbReference type="RefSeq" id="WP_047762108.1">
    <property type="nucleotide sequence ID" value="NZ_LAQL01000002.1"/>
</dbReference>
<organism evidence="4 5">
    <name type="scientific">Kiloniella spongiae</name>
    <dbReference type="NCBI Taxonomy" id="1489064"/>
    <lineage>
        <taxon>Bacteria</taxon>
        <taxon>Pseudomonadati</taxon>
        <taxon>Pseudomonadota</taxon>
        <taxon>Alphaproteobacteria</taxon>
        <taxon>Rhodospirillales</taxon>
        <taxon>Kiloniellaceae</taxon>
        <taxon>Kiloniella</taxon>
    </lineage>
</organism>
<proteinExistence type="predicted"/>
<dbReference type="GO" id="GO:0006508">
    <property type="term" value="P:proteolysis"/>
    <property type="evidence" value="ECO:0007669"/>
    <property type="project" value="InterPro"/>
</dbReference>
<dbReference type="PANTHER" id="PTHR15462">
    <property type="entry name" value="SERINE PROTEASE"/>
    <property type="match status" value="1"/>
</dbReference>
<dbReference type="InterPro" id="IPR043504">
    <property type="entry name" value="Peptidase_S1_PA_chymotrypsin"/>
</dbReference>
<feature type="chain" id="PRO_5002597546" description="Peptidase S1 domain-containing protein" evidence="2">
    <location>
        <begin position="36"/>
        <end position="282"/>
    </location>
</feature>
<dbReference type="InterPro" id="IPR009003">
    <property type="entry name" value="Peptidase_S1_PA"/>
</dbReference>
<evidence type="ECO:0000256" key="2">
    <source>
        <dbReference type="SAM" id="SignalP"/>
    </source>
</evidence>
<feature type="signal peptide" evidence="2">
    <location>
        <begin position="1"/>
        <end position="35"/>
    </location>
</feature>
<feature type="domain" description="Peptidase S1" evidence="3">
    <location>
        <begin position="61"/>
        <end position="227"/>
    </location>
</feature>
<dbReference type="Pfam" id="PF00089">
    <property type="entry name" value="Trypsin"/>
    <property type="match status" value="1"/>
</dbReference>
<dbReference type="AlphaFoldDB" id="A0A0H2MI04"/>